<dbReference type="EMBL" id="JBBPBM010000030">
    <property type="protein sequence ID" value="KAK8535549.1"/>
    <property type="molecule type" value="Genomic_DNA"/>
</dbReference>
<protein>
    <recommendedName>
        <fullName evidence="8">Reverse transcriptase Ty1/copia-type domain-containing protein</fullName>
    </recommendedName>
</protein>
<comment type="caution">
    <text evidence="6">The sequence shown here is derived from an EMBL/GenBank/DDBJ whole genome shotgun (WGS) entry which is preliminary data.</text>
</comment>
<dbReference type="InterPro" id="IPR036397">
    <property type="entry name" value="RNaseH_sf"/>
</dbReference>
<dbReference type="Pfam" id="PF07727">
    <property type="entry name" value="RVT_2"/>
    <property type="match status" value="1"/>
</dbReference>
<evidence type="ECO:0000259" key="5">
    <source>
        <dbReference type="Pfam" id="PF25597"/>
    </source>
</evidence>
<feature type="domain" description="Retroviral polymerase SH3-like" evidence="5">
    <location>
        <begin position="58"/>
        <end position="116"/>
    </location>
</feature>
<reference evidence="6 7" key="1">
    <citation type="journal article" date="2024" name="G3 (Bethesda)">
        <title>Genome assembly of Hibiscus sabdariffa L. provides insights into metabolisms of medicinal natural products.</title>
        <authorList>
            <person name="Kim T."/>
        </authorList>
    </citation>
    <scope>NUCLEOTIDE SEQUENCE [LARGE SCALE GENOMIC DNA]</scope>
    <source>
        <strain evidence="6">TK-2024</strain>
        <tissue evidence="6">Old leaves</tissue>
    </source>
</reference>
<feature type="domain" description="Reverse transcriptase Ty1/copia-type" evidence="4">
    <location>
        <begin position="216"/>
        <end position="427"/>
    </location>
</feature>
<dbReference type="SUPFAM" id="SSF56672">
    <property type="entry name" value="DNA/RNA polymerases"/>
    <property type="match status" value="1"/>
</dbReference>
<dbReference type="Gene3D" id="3.30.420.10">
    <property type="entry name" value="Ribonuclease H-like superfamily/Ribonuclease H"/>
    <property type="match status" value="1"/>
</dbReference>
<keyword evidence="2" id="KW-0378">Hydrolase</keyword>
<accession>A0ABR2DCW7</accession>
<keyword evidence="7" id="KW-1185">Reference proteome</keyword>
<evidence type="ECO:0008006" key="8">
    <source>
        <dbReference type="Google" id="ProtNLM"/>
    </source>
</evidence>
<evidence type="ECO:0000256" key="3">
    <source>
        <dbReference type="SAM" id="MobiDB-lite"/>
    </source>
</evidence>
<name>A0ABR2DCW7_9ROSI</name>
<gene>
    <name evidence="6" type="ORF">V6N12_057065</name>
</gene>
<feature type="region of interest" description="Disordered" evidence="3">
    <location>
        <begin position="126"/>
        <end position="163"/>
    </location>
</feature>
<organism evidence="6 7">
    <name type="scientific">Hibiscus sabdariffa</name>
    <name type="common">roselle</name>
    <dbReference type="NCBI Taxonomy" id="183260"/>
    <lineage>
        <taxon>Eukaryota</taxon>
        <taxon>Viridiplantae</taxon>
        <taxon>Streptophyta</taxon>
        <taxon>Embryophyta</taxon>
        <taxon>Tracheophyta</taxon>
        <taxon>Spermatophyta</taxon>
        <taxon>Magnoliopsida</taxon>
        <taxon>eudicotyledons</taxon>
        <taxon>Gunneridae</taxon>
        <taxon>Pentapetalae</taxon>
        <taxon>rosids</taxon>
        <taxon>malvids</taxon>
        <taxon>Malvales</taxon>
        <taxon>Malvaceae</taxon>
        <taxon>Malvoideae</taxon>
        <taxon>Hibiscus</taxon>
    </lineage>
</organism>
<evidence type="ECO:0000256" key="1">
    <source>
        <dbReference type="ARBA" id="ARBA00022723"/>
    </source>
</evidence>
<evidence type="ECO:0000313" key="6">
    <source>
        <dbReference type="EMBL" id="KAK8535549.1"/>
    </source>
</evidence>
<keyword evidence="1" id="KW-0479">Metal-binding</keyword>
<dbReference type="Pfam" id="PF25597">
    <property type="entry name" value="SH3_retrovirus"/>
    <property type="match status" value="1"/>
</dbReference>
<evidence type="ECO:0000256" key="2">
    <source>
        <dbReference type="ARBA" id="ARBA00022801"/>
    </source>
</evidence>
<dbReference type="PANTHER" id="PTHR42648:SF27">
    <property type="entry name" value="RNA-DIRECTED DNA POLYMERASE"/>
    <property type="match status" value="1"/>
</dbReference>
<dbReference type="PANTHER" id="PTHR42648">
    <property type="entry name" value="TRANSPOSASE, PUTATIVE-RELATED"/>
    <property type="match status" value="1"/>
</dbReference>
<dbReference type="InterPro" id="IPR057670">
    <property type="entry name" value="SH3_retrovirus"/>
</dbReference>
<evidence type="ECO:0000313" key="7">
    <source>
        <dbReference type="Proteomes" id="UP001472677"/>
    </source>
</evidence>
<evidence type="ECO:0000259" key="4">
    <source>
        <dbReference type="Pfam" id="PF07727"/>
    </source>
</evidence>
<dbReference type="Proteomes" id="UP001472677">
    <property type="component" value="Unassembled WGS sequence"/>
</dbReference>
<dbReference type="InterPro" id="IPR043502">
    <property type="entry name" value="DNA/RNA_pol_sf"/>
</dbReference>
<dbReference type="InterPro" id="IPR039537">
    <property type="entry name" value="Retrotran_Ty1/copia-like"/>
</dbReference>
<dbReference type="InterPro" id="IPR013103">
    <property type="entry name" value="RVT_2"/>
</dbReference>
<proteinExistence type="predicted"/>
<sequence length="430" mass="49678">MVRSMMSHSDLPISFWGHELETAAFTLNRVPSKSVQKTPHEMWTGKPPSMSFMKIWGCKAYVKHQMSTKLEPKSHKCTFVGYPKETKGYYFYNHKENKVFVARTGVFLEKDFLSSKEDRRNIELEEVQQQQDTEPEVERFSQTVEENSTDLETRPLRRSTREHHEADRYGFLMTTHGDVILVGHDEPKTYQEVVSSPDSEKWLEAVRSEMDSMSDNQVLTLVEPPEGIKPIGCKCVFKKKTDMDGNVQTYKGRLVAKGYRQIHGIDYDETFSPVAMFKSIRILLAIAAFHDYEIWQMDVKTAFLNGKLEEDVYMTQQEGFVTPENAGKVCKLQRSIYGLKQASRSWNLRFNDAIKEFGFIRNEDEPCVYKKFSGSIVSFLILYVDDILIIGNDIPTLQSVKAWLSSCFSMKDLGEATYILGVKIYRDRSR</sequence>